<dbReference type="PANTHER" id="PTHR43976:SF16">
    <property type="entry name" value="SHORT-CHAIN DEHYDROGENASE_REDUCTASE FAMILY PROTEIN"/>
    <property type="match status" value="1"/>
</dbReference>
<dbReference type="STRING" id="2594813.A0A395MYA2"/>
<name>A0A395MYA2_9HYPO</name>
<dbReference type="SUPFAM" id="SSF51735">
    <property type="entry name" value="NAD(P)-binding Rossmann-fold domains"/>
    <property type="match status" value="2"/>
</dbReference>
<gene>
    <name evidence="4" type="ORF">FIE12Z_2897</name>
</gene>
<dbReference type="CDD" id="cd05374">
    <property type="entry name" value="17beta-HSD-like_SDR_c"/>
    <property type="match status" value="1"/>
</dbReference>
<keyword evidence="5" id="KW-1185">Reference proteome</keyword>
<evidence type="ECO:0000256" key="2">
    <source>
        <dbReference type="ARBA" id="ARBA00023002"/>
    </source>
</evidence>
<dbReference type="InterPro" id="IPR002347">
    <property type="entry name" value="SDR_fam"/>
</dbReference>
<evidence type="ECO:0000259" key="3">
    <source>
        <dbReference type="SMART" id="SM00822"/>
    </source>
</evidence>
<dbReference type="PANTHER" id="PTHR43976">
    <property type="entry name" value="SHORT CHAIN DEHYDROGENASE"/>
    <property type="match status" value="1"/>
</dbReference>
<reference evidence="4 5" key="1">
    <citation type="journal article" date="2018" name="PLoS Pathog.">
        <title>Evolution of structural diversity of trichothecenes, a family of toxins produced by plant pathogenic and entomopathogenic fungi.</title>
        <authorList>
            <person name="Proctor R.H."/>
            <person name="McCormick S.P."/>
            <person name="Kim H.S."/>
            <person name="Cardoza R.E."/>
            <person name="Stanley A.M."/>
            <person name="Lindo L."/>
            <person name="Kelly A."/>
            <person name="Brown D.W."/>
            <person name="Lee T."/>
            <person name="Vaughan M.M."/>
            <person name="Alexander N.J."/>
            <person name="Busman M."/>
            <person name="Gutierrez S."/>
        </authorList>
    </citation>
    <scope>NUCLEOTIDE SEQUENCE [LARGE SCALE GENOMIC DNA]</scope>
    <source>
        <strain evidence="4 5">NRRL 13405</strain>
    </source>
</reference>
<dbReference type="GO" id="GO:0016491">
    <property type="term" value="F:oxidoreductase activity"/>
    <property type="evidence" value="ECO:0007669"/>
    <property type="project" value="UniProtKB-KW"/>
</dbReference>
<dbReference type="PRINTS" id="PR00080">
    <property type="entry name" value="SDRFAMILY"/>
</dbReference>
<protein>
    <recommendedName>
        <fullName evidence="3">Ketoreductase domain-containing protein</fullName>
    </recommendedName>
</protein>
<dbReference type="InterPro" id="IPR057326">
    <property type="entry name" value="KR_dom"/>
</dbReference>
<dbReference type="InterPro" id="IPR051911">
    <property type="entry name" value="SDR_oxidoreductase"/>
</dbReference>
<feature type="domain" description="Ketoreductase" evidence="3">
    <location>
        <begin position="6"/>
        <end position="209"/>
    </location>
</feature>
<dbReference type="EMBL" id="PXXK01000057">
    <property type="protein sequence ID" value="RFN52884.1"/>
    <property type="molecule type" value="Genomic_DNA"/>
</dbReference>
<evidence type="ECO:0000313" key="4">
    <source>
        <dbReference type="EMBL" id="RFN52884.1"/>
    </source>
</evidence>
<accession>A0A395MYA2</accession>
<evidence type="ECO:0000256" key="1">
    <source>
        <dbReference type="ARBA" id="ARBA00006484"/>
    </source>
</evidence>
<evidence type="ECO:0000313" key="5">
    <source>
        <dbReference type="Proteomes" id="UP000265631"/>
    </source>
</evidence>
<dbReference type="InterPro" id="IPR036291">
    <property type="entry name" value="NAD(P)-bd_dom_sf"/>
</dbReference>
<dbReference type="SMART" id="SM00822">
    <property type="entry name" value="PKS_KR"/>
    <property type="match status" value="1"/>
</dbReference>
<organism evidence="4 5">
    <name type="scientific">Fusarium flagelliforme</name>
    <dbReference type="NCBI Taxonomy" id="2675880"/>
    <lineage>
        <taxon>Eukaryota</taxon>
        <taxon>Fungi</taxon>
        <taxon>Dikarya</taxon>
        <taxon>Ascomycota</taxon>
        <taxon>Pezizomycotina</taxon>
        <taxon>Sordariomycetes</taxon>
        <taxon>Hypocreomycetidae</taxon>
        <taxon>Hypocreales</taxon>
        <taxon>Nectriaceae</taxon>
        <taxon>Fusarium</taxon>
        <taxon>Fusarium incarnatum-equiseti species complex</taxon>
    </lineage>
</organism>
<proteinExistence type="inferred from homology"/>
<comment type="caution">
    <text evidence="4">The sequence shown here is derived from an EMBL/GenBank/DDBJ whole genome shotgun (WGS) entry which is preliminary data.</text>
</comment>
<dbReference type="PRINTS" id="PR00081">
    <property type="entry name" value="GDHRDH"/>
</dbReference>
<dbReference type="Pfam" id="PF00106">
    <property type="entry name" value="adh_short"/>
    <property type="match status" value="2"/>
</dbReference>
<dbReference type="Gene3D" id="3.40.50.720">
    <property type="entry name" value="NAD(P)-binding Rossmann-like Domain"/>
    <property type="match status" value="2"/>
</dbReference>
<dbReference type="AlphaFoldDB" id="A0A395MYA2"/>
<dbReference type="Proteomes" id="UP000265631">
    <property type="component" value="Unassembled WGS sequence"/>
</dbReference>
<keyword evidence="2" id="KW-0560">Oxidoreductase</keyword>
<comment type="similarity">
    <text evidence="1">Belongs to the short-chain dehydrogenases/reductases (SDR) family.</text>
</comment>
<sequence length="574" mass="61965">MSKYKKLVLITGANQGVGYETAKNLVLSSVDYHVVIGSRDEAKGEAAARSLQSLDNIKGTVSSIQLDVTDDTSVDDAARTLASEWGRLDILVNNAGMISTTSPPTREAFRTVVETNLVGALSVTEAFLPLLRKAEHKPPRLIFVTSSTGSITHATDPDSPYYSPYATEYRTSKAGLNMLMAMYYARLKPEGFLVFGADPGLCATNFTGDAESLRNRGAAEPEDGGKRVACVVKGEKDGDVGKVLGVCLLPMQGKAFRGIPAEEIFIRMTHPCVTPKLDSSLIPKFENMPLTWFITGCSSGFGESLVRQLRAAGDNVIATGRNADTKLAHLKETGAEVIDLDVTAPVSEIKAVADRAWGIYDGIDVIVNNAGFILSGPVEEQTQEDMERSFGVNFHGPMNITRAFLPYMKKKGSGTLLYVSSQSAWHSDPGASSYCASKFALEGTVECLAKELAIVAPAIKLLMVEPGYCRTPVFDKVQHVARSLPEYAPFNDAVLQTESVLTANSPGDPEVAVARMIELVKGIGFAEGKKVPLRVPLGSDSLERIMAKCQETLEICREWEDTARSIDYKIESSA</sequence>